<protein>
    <submittedName>
        <fullName evidence="1">Chaperone for tail fiber formation</fullName>
    </submittedName>
</protein>
<dbReference type="InterPro" id="IPR020159">
    <property type="entry name" value="Phage_Gp57"/>
</dbReference>
<name>A0A6B9Y117_9CAUD</name>
<dbReference type="EMBL" id="MN882610">
    <property type="protein sequence ID" value="QHS01803.1"/>
    <property type="molecule type" value="Genomic_DNA"/>
</dbReference>
<gene>
    <name evidence="1" type="ORF">CPT_CIP9_267</name>
</gene>
<dbReference type="Pfam" id="PF17594">
    <property type="entry name" value="GP57"/>
    <property type="match status" value="1"/>
</dbReference>
<sequence>MSELTKEQELQNQVVLLKARLFDYQDQAEAIQAQSKQLIDALGAIAKLVGIEGEEIQLQSIFDAVKALVPAQGELEVEVE</sequence>
<evidence type="ECO:0000313" key="1">
    <source>
        <dbReference type="EMBL" id="QHS01803.1"/>
    </source>
</evidence>
<organism evidence="1 2">
    <name type="scientific">Enterobacter phage vB_EclM_CIP9</name>
    <dbReference type="NCBI Taxonomy" id="2696340"/>
    <lineage>
        <taxon>Viruses</taxon>
        <taxon>Duplodnaviria</taxon>
        <taxon>Heunggongvirae</taxon>
        <taxon>Uroviricota</taxon>
        <taxon>Caudoviricetes</taxon>
        <taxon>Pantevenvirales</taxon>
        <taxon>Straboviridae</taxon>
        <taxon>Tevenvirinae</taxon>
        <taxon>Kanagawavirus</taxon>
        <taxon>Kanagawavirus cipnine</taxon>
    </lineage>
</organism>
<dbReference type="Proteomes" id="UP000465071">
    <property type="component" value="Segment"/>
</dbReference>
<reference evidence="2" key="1">
    <citation type="submission" date="2019-12" db="EMBL/GenBank/DDBJ databases">
        <authorList>
            <person name="Wang K."/>
            <person name="Tamayo M.G."/>
            <person name="Penner T.V."/>
            <person name="Cook B.W.M."/>
            <person name="Court D.A."/>
            <person name="Theriault S.S."/>
        </authorList>
    </citation>
    <scope>NUCLEOTIDE SEQUENCE [LARGE SCALE GENOMIC DNA]</scope>
</reference>
<proteinExistence type="predicted"/>
<evidence type="ECO:0000313" key="2">
    <source>
        <dbReference type="Proteomes" id="UP000465071"/>
    </source>
</evidence>
<accession>A0A6B9Y117</accession>
<keyword evidence="2" id="KW-1185">Reference proteome</keyword>